<dbReference type="Pfam" id="PF13472">
    <property type="entry name" value="Lipase_GDSL_2"/>
    <property type="match status" value="1"/>
</dbReference>
<gene>
    <name evidence="3" type="ORF">ACFS5N_11845</name>
</gene>
<evidence type="ECO:0000313" key="4">
    <source>
        <dbReference type="Proteomes" id="UP001597557"/>
    </source>
</evidence>
<keyword evidence="3" id="KW-0378">Hydrolase</keyword>
<feature type="signal peptide" evidence="1">
    <location>
        <begin position="1"/>
        <end position="23"/>
    </location>
</feature>
<evidence type="ECO:0000256" key="1">
    <source>
        <dbReference type="SAM" id="SignalP"/>
    </source>
</evidence>
<accession>A0ABW5YEB0</accession>
<dbReference type="SUPFAM" id="SSF52266">
    <property type="entry name" value="SGNH hydrolase"/>
    <property type="match status" value="1"/>
</dbReference>
<dbReference type="Proteomes" id="UP001597557">
    <property type="component" value="Unassembled WGS sequence"/>
</dbReference>
<name>A0ABW5YEB0_9SPHI</name>
<dbReference type="InterPro" id="IPR013830">
    <property type="entry name" value="SGNH_hydro"/>
</dbReference>
<dbReference type="PANTHER" id="PTHR30383">
    <property type="entry name" value="THIOESTERASE 1/PROTEASE 1/LYSOPHOSPHOLIPASE L1"/>
    <property type="match status" value="1"/>
</dbReference>
<dbReference type="InterPro" id="IPR036514">
    <property type="entry name" value="SGNH_hydro_sf"/>
</dbReference>
<reference evidence="4" key="1">
    <citation type="journal article" date="2019" name="Int. J. Syst. Evol. Microbiol.">
        <title>The Global Catalogue of Microorganisms (GCM) 10K type strain sequencing project: providing services to taxonomists for standard genome sequencing and annotation.</title>
        <authorList>
            <consortium name="The Broad Institute Genomics Platform"/>
            <consortium name="The Broad Institute Genome Sequencing Center for Infectious Disease"/>
            <person name="Wu L."/>
            <person name="Ma J."/>
        </authorList>
    </citation>
    <scope>NUCLEOTIDE SEQUENCE [LARGE SCALE GENOMIC DNA]</scope>
    <source>
        <strain evidence="4">KCTC 22437</strain>
    </source>
</reference>
<protein>
    <submittedName>
        <fullName evidence="3">SGNH/GDSL hydrolase family protein</fullName>
    </submittedName>
</protein>
<feature type="chain" id="PRO_5045183392" evidence="1">
    <location>
        <begin position="24"/>
        <end position="231"/>
    </location>
</feature>
<dbReference type="RefSeq" id="WP_377185627.1">
    <property type="nucleotide sequence ID" value="NZ_JBHUPD010000002.1"/>
</dbReference>
<proteinExistence type="predicted"/>
<organism evidence="3 4">
    <name type="scientific">Mucilaginibacter ximonensis</name>
    <dbReference type="NCBI Taxonomy" id="538021"/>
    <lineage>
        <taxon>Bacteria</taxon>
        <taxon>Pseudomonadati</taxon>
        <taxon>Bacteroidota</taxon>
        <taxon>Sphingobacteriia</taxon>
        <taxon>Sphingobacteriales</taxon>
        <taxon>Sphingobacteriaceae</taxon>
        <taxon>Mucilaginibacter</taxon>
    </lineage>
</organism>
<feature type="domain" description="SGNH hydrolase-type esterase" evidence="2">
    <location>
        <begin position="44"/>
        <end position="212"/>
    </location>
</feature>
<evidence type="ECO:0000259" key="2">
    <source>
        <dbReference type="Pfam" id="PF13472"/>
    </source>
</evidence>
<keyword evidence="1" id="KW-0732">Signal</keyword>
<dbReference type="EMBL" id="JBHUPD010000002">
    <property type="protein sequence ID" value="MFD2873167.1"/>
    <property type="molecule type" value="Genomic_DNA"/>
</dbReference>
<dbReference type="InterPro" id="IPR051532">
    <property type="entry name" value="Ester_Hydrolysis_Enzymes"/>
</dbReference>
<dbReference type="Gene3D" id="3.40.50.1110">
    <property type="entry name" value="SGNH hydrolase"/>
    <property type="match status" value="1"/>
</dbReference>
<sequence>MPKNKILKSFSLFIVLMAISVSARSQSRLVKNLAAGKQQTLVTYGTSLTAAAGGHAWVDSVTHALNKKYNNHLTTVNSAKSAMWSTWGVQHLEDSVISKKPDAVLIEFGMNDAFLNYKTSVELARLNLNYMIDRIKLYNPDCEVILQTMDIALDVHGEQRPDLLNYYQMYREVAKARGLLLIDHYPHWKALLDKGRDAYLKAVPDGLHPGVEASKKIIAPYIVARLEGTAK</sequence>
<dbReference type="GO" id="GO:0016787">
    <property type="term" value="F:hydrolase activity"/>
    <property type="evidence" value="ECO:0007669"/>
    <property type="project" value="UniProtKB-KW"/>
</dbReference>
<evidence type="ECO:0000313" key="3">
    <source>
        <dbReference type="EMBL" id="MFD2873167.1"/>
    </source>
</evidence>
<keyword evidence="4" id="KW-1185">Reference proteome</keyword>
<dbReference type="PANTHER" id="PTHR30383:SF5">
    <property type="entry name" value="SGNH HYDROLASE-TYPE ESTERASE DOMAIN-CONTAINING PROTEIN"/>
    <property type="match status" value="1"/>
</dbReference>
<dbReference type="CDD" id="cd00229">
    <property type="entry name" value="SGNH_hydrolase"/>
    <property type="match status" value="1"/>
</dbReference>
<comment type="caution">
    <text evidence="3">The sequence shown here is derived from an EMBL/GenBank/DDBJ whole genome shotgun (WGS) entry which is preliminary data.</text>
</comment>